<evidence type="ECO:0000313" key="1">
    <source>
        <dbReference type="EMBL" id="KYP48722.1"/>
    </source>
</evidence>
<dbReference type="AlphaFoldDB" id="A0A151S1N7"/>
<feature type="non-terminal residue" evidence="1">
    <location>
        <position position="1"/>
    </location>
</feature>
<proteinExistence type="predicted"/>
<name>A0A151S1N7_CAJCA</name>
<reference evidence="1" key="1">
    <citation type="journal article" date="2012" name="Nat. Biotechnol.">
        <title>Draft genome sequence of pigeonpea (Cajanus cajan), an orphan legume crop of resource-poor farmers.</title>
        <authorList>
            <person name="Varshney R.K."/>
            <person name="Chen W."/>
            <person name="Li Y."/>
            <person name="Bharti A.K."/>
            <person name="Saxena R.K."/>
            <person name="Schlueter J.A."/>
            <person name="Donoghue M.T."/>
            <person name="Azam S."/>
            <person name="Fan G."/>
            <person name="Whaley A.M."/>
            <person name="Farmer A.D."/>
            <person name="Sheridan J."/>
            <person name="Iwata A."/>
            <person name="Tuteja R."/>
            <person name="Penmetsa R.V."/>
            <person name="Wu W."/>
            <person name="Upadhyaya H.D."/>
            <person name="Yang S.P."/>
            <person name="Shah T."/>
            <person name="Saxena K.B."/>
            <person name="Michael T."/>
            <person name="McCombie W.R."/>
            <person name="Yang B."/>
            <person name="Zhang G."/>
            <person name="Yang H."/>
            <person name="Wang J."/>
            <person name="Spillane C."/>
            <person name="Cook D.R."/>
            <person name="May G.D."/>
            <person name="Xu X."/>
            <person name="Jackson S.A."/>
        </authorList>
    </citation>
    <scope>NUCLEOTIDE SEQUENCE [LARGE SCALE GENOMIC DNA]</scope>
</reference>
<accession>A0A151S1N7</accession>
<organism evidence="1 2">
    <name type="scientific">Cajanus cajan</name>
    <name type="common">Pigeon pea</name>
    <name type="synonym">Cajanus indicus</name>
    <dbReference type="NCBI Taxonomy" id="3821"/>
    <lineage>
        <taxon>Eukaryota</taxon>
        <taxon>Viridiplantae</taxon>
        <taxon>Streptophyta</taxon>
        <taxon>Embryophyta</taxon>
        <taxon>Tracheophyta</taxon>
        <taxon>Spermatophyta</taxon>
        <taxon>Magnoliopsida</taxon>
        <taxon>eudicotyledons</taxon>
        <taxon>Gunneridae</taxon>
        <taxon>Pentapetalae</taxon>
        <taxon>rosids</taxon>
        <taxon>fabids</taxon>
        <taxon>Fabales</taxon>
        <taxon>Fabaceae</taxon>
        <taxon>Papilionoideae</taxon>
        <taxon>50 kb inversion clade</taxon>
        <taxon>NPAAA clade</taxon>
        <taxon>indigoferoid/millettioid clade</taxon>
        <taxon>Phaseoleae</taxon>
        <taxon>Cajanus</taxon>
    </lineage>
</organism>
<dbReference type="Proteomes" id="UP000075243">
    <property type="component" value="Unassembled WGS sequence"/>
</dbReference>
<evidence type="ECO:0000313" key="2">
    <source>
        <dbReference type="Proteomes" id="UP000075243"/>
    </source>
</evidence>
<sequence length="58" mass="7049">EKSCVSFLVEEDTLFIQLWLNISKDPIVRVDQIGNNFWVRIKENHNNYHSQFLEWKLN</sequence>
<dbReference type="EMBL" id="KQ483493">
    <property type="protein sequence ID" value="KYP48722.1"/>
    <property type="molecule type" value="Genomic_DNA"/>
</dbReference>
<keyword evidence="2" id="KW-1185">Reference proteome</keyword>
<dbReference type="Gramene" id="C.cajan_27939.t">
    <property type="protein sequence ID" value="C.cajan_27939.t.cds1"/>
    <property type="gene ID" value="C.cajan_27939"/>
</dbReference>
<gene>
    <name evidence="1" type="ORF">KK1_029612</name>
</gene>
<protein>
    <submittedName>
        <fullName evidence="1">Uncharacterized protein</fullName>
    </submittedName>
</protein>